<comment type="caution">
    <text evidence="8">The sequence shown here is derived from an EMBL/GenBank/DDBJ whole genome shotgun (WGS) entry which is preliminary data.</text>
</comment>
<evidence type="ECO:0000256" key="1">
    <source>
        <dbReference type="ARBA" id="ARBA00004651"/>
    </source>
</evidence>
<evidence type="ECO:0000256" key="4">
    <source>
        <dbReference type="ARBA" id="ARBA00022692"/>
    </source>
</evidence>
<sequence>MEDNVSKRHKVLFPLIFAIVAVVGLFYVKWDPYYAKAFVAAAKGSIGSSIITGTSAQAPEPSVQAALDYASAYFTAVWKAVVLGLLVGSLVQVLIPRKWVTRFMGANDFASSLRSGAAALPGMMCTCCAAPVTEGLRARSASVRSAVTFFLANPVLNPATIVFMGFVLSWEYAAFRIVAGIITVFCVSWLAGKAAGEEAVVSEKDLALKDKEDAMESFMLRWMKSLWKLILHTIPAYLIVVLALGFARAWLFPTVGSEWGNDIFVIIGLALAGTLFVIPTAAEIPVVQTLLAAGLSTGPAVTLMMTLPAVSLPSLLIVKKAFPTKALFTIFFGVVIIGIICGLIAPYVLG</sequence>
<feature type="transmembrane region" description="Helical" evidence="7">
    <location>
        <begin position="263"/>
        <end position="282"/>
    </location>
</feature>
<dbReference type="PANTHER" id="PTHR43299:SF1">
    <property type="entry name" value="UPF0718 PROTEIN YRAQ"/>
    <property type="match status" value="1"/>
</dbReference>
<name>E2ZD87_9FIRM</name>
<comment type="subcellular location">
    <subcellularLocation>
        <location evidence="1">Cell membrane</location>
        <topology evidence="1">Multi-pass membrane protein</topology>
    </subcellularLocation>
</comment>
<dbReference type="PROSITE" id="PS01047">
    <property type="entry name" value="HMA_1"/>
    <property type="match status" value="1"/>
</dbReference>
<accession>E2ZD87</accession>
<dbReference type="GO" id="GO:0046872">
    <property type="term" value="F:metal ion binding"/>
    <property type="evidence" value="ECO:0007669"/>
    <property type="project" value="InterPro"/>
</dbReference>
<dbReference type="OrthoDB" id="8771795at2"/>
<evidence type="ECO:0000256" key="6">
    <source>
        <dbReference type="ARBA" id="ARBA00023136"/>
    </source>
</evidence>
<feature type="transmembrane region" description="Helical" evidence="7">
    <location>
        <begin position="229"/>
        <end position="251"/>
    </location>
</feature>
<feature type="transmembrane region" description="Helical" evidence="7">
    <location>
        <begin position="327"/>
        <end position="349"/>
    </location>
</feature>
<dbReference type="RefSeq" id="WP_006942616.1">
    <property type="nucleotide sequence ID" value="NZ_GL538208.1"/>
</dbReference>
<evidence type="ECO:0000256" key="7">
    <source>
        <dbReference type="SAM" id="Phobius"/>
    </source>
</evidence>
<evidence type="ECO:0000313" key="8">
    <source>
        <dbReference type="EMBL" id="EFQ03753.1"/>
    </source>
</evidence>
<keyword evidence="9" id="KW-1185">Reference proteome</keyword>
<dbReference type="Pfam" id="PF03773">
    <property type="entry name" value="ArsP_1"/>
    <property type="match status" value="1"/>
</dbReference>
<gene>
    <name evidence="8" type="ORF">HMPREF9429_01427</name>
</gene>
<evidence type="ECO:0000256" key="3">
    <source>
        <dbReference type="ARBA" id="ARBA00022475"/>
    </source>
</evidence>
<evidence type="ECO:0000256" key="5">
    <source>
        <dbReference type="ARBA" id="ARBA00022989"/>
    </source>
</evidence>
<dbReference type="InterPro" id="IPR005524">
    <property type="entry name" value="DUF318"/>
</dbReference>
<dbReference type="InterPro" id="IPR017969">
    <property type="entry name" value="Heavy-metal-associated_CS"/>
</dbReference>
<feature type="transmembrane region" description="Helical" evidence="7">
    <location>
        <begin position="12"/>
        <end position="30"/>
    </location>
</feature>
<evidence type="ECO:0000256" key="2">
    <source>
        <dbReference type="ARBA" id="ARBA00006386"/>
    </source>
</evidence>
<dbReference type="Proteomes" id="UP000003195">
    <property type="component" value="Unassembled WGS sequence"/>
</dbReference>
<keyword evidence="6 7" id="KW-0472">Membrane</keyword>
<dbReference type="PANTHER" id="PTHR43299">
    <property type="entry name" value="UPF0718 PROTEIN YRAQ"/>
    <property type="match status" value="1"/>
</dbReference>
<keyword evidence="5 7" id="KW-1133">Transmembrane helix</keyword>
<keyword evidence="3" id="KW-1003">Cell membrane</keyword>
<feature type="transmembrane region" description="Helical" evidence="7">
    <location>
        <begin position="146"/>
        <end position="167"/>
    </location>
</feature>
<feature type="transmembrane region" description="Helical" evidence="7">
    <location>
        <begin position="173"/>
        <end position="192"/>
    </location>
</feature>
<dbReference type="AlphaFoldDB" id="E2ZD87"/>
<dbReference type="eggNOG" id="COG0701">
    <property type="taxonomic scope" value="Bacteria"/>
</dbReference>
<organism evidence="8 9">
    <name type="scientific">Megasphaera micronuciformis F0359</name>
    <dbReference type="NCBI Taxonomy" id="706434"/>
    <lineage>
        <taxon>Bacteria</taxon>
        <taxon>Bacillati</taxon>
        <taxon>Bacillota</taxon>
        <taxon>Negativicutes</taxon>
        <taxon>Veillonellales</taxon>
        <taxon>Veillonellaceae</taxon>
        <taxon>Megasphaera</taxon>
    </lineage>
</organism>
<evidence type="ECO:0000313" key="9">
    <source>
        <dbReference type="Proteomes" id="UP000003195"/>
    </source>
</evidence>
<protein>
    <submittedName>
        <fullName evidence="8">Putative permease</fullName>
    </submittedName>
</protein>
<reference evidence="8 9" key="1">
    <citation type="submission" date="2010-08" db="EMBL/GenBank/DDBJ databases">
        <authorList>
            <person name="Weinstock G."/>
            <person name="Sodergren E."/>
            <person name="Clifton S."/>
            <person name="Fulton L."/>
            <person name="Fulton B."/>
            <person name="Courtney L."/>
            <person name="Fronick C."/>
            <person name="Harrison M."/>
            <person name="Strong C."/>
            <person name="Farmer C."/>
            <person name="Delahaunty K."/>
            <person name="Markovic C."/>
            <person name="Hall O."/>
            <person name="Minx P."/>
            <person name="Tomlinson C."/>
            <person name="Mitreva M."/>
            <person name="Hou S."/>
            <person name="Chen J."/>
            <person name="Wollam A."/>
            <person name="Pepin K.H."/>
            <person name="Johnson M."/>
            <person name="Bhonagiri V."/>
            <person name="Zhang X."/>
            <person name="Suruliraj S."/>
            <person name="Warren W."/>
            <person name="Chinwalla A."/>
            <person name="Mardis E.R."/>
            <person name="Wilson R.K."/>
        </authorList>
    </citation>
    <scope>NUCLEOTIDE SEQUENCE [LARGE SCALE GENOMIC DNA]</scope>
    <source>
        <strain evidence="8 9">F0359</strain>
    </source>
</reference>
<proteinExistence type="inferred from homology"/>
<keyword evidence="4 7" id="KW-0812">Transmembrane</keyword>
<feature type="transmembrane region" description="Helical" evidence="7">
    <location>
        <begin position="76"/>
        <end position="95"/>
    </location>
</feature>
<comment type="similarity">
    <text evidence="2">Belongs to the UPF0718 family.</text>
</comment>
<dbReference type="GO" id="GO:0005886">
    <property type="term" value="C:plasma membrane"/>
    <property type="evidence" value="ECO:0007669"/>
    <property type="project" value="UniProtKB-SubCell"/>
</dbReference>
<dbReference type="HOGENOM" id="CLU_063039_0_0_9"/>
<feature type="transmembrane region" description="Helical" evidence="7">
    <location>
        <begin position="289"/>
        <end position="307"/>
    </location>
</feature>
<dbReference type="STRING" id="706434.HMPREF9429_01427"/>
<dbReference type="EMBL" id="AECS01000038">
    <property type="protein sequence ID" value="EFQ03753.1"/>
    <property type="molecule type" value="Genomic_DNA"/>
</dbReference>